<dbReference type="AlphaFoldDB" id="A0A365YKV3"/>
<evidence type="ECO:0000313" key="4">
    <source>
        <dbReference type="Proteomes" id="UP000252167"/>
    </source>
</evidence>
<dbReference type="RefSeq" id="WP_113606786.1">
    <property type="nucleotide sequence ID" value="NZ_POAF01000002.1"/>
</dbReference>
<comment type="caution">
    <text evidence="3">The sequence shown here is derived from an EMBL/GenBank/DDBJ whole genome shotgun (WGS) entry which is preliminary data.</text>
</comment>
<proteinExistence type="predicted"/>
<evidence type="ECO:0000313" key="3">
    <source>
        <dbReference type="EMBL" id="RBM02890.1"/>
    </source>
</evidence>
<reference evidence="3 4" key="1">
    <citation type="submission" date="2018-01" db="EMBL/GenBank/DDBJ databases">
        <title>Glutamicibacter soli strain NHPC-3 Whole genome sequence and assembly.</title>
        <authorList>
            <person name="Choudhury P."/>
            <person name="Gupta D."/>
            <person name="Sengupta K."/>
            <person name="Jawed A."/>
            <person name="Sultana N."/>
            <person name="Saha P."/>
        </authorList>
    </citation>
    <scope>NUCLEOTIDE SEQUENCE [LARGE SCALE GENOMIC DNA]</scope>
    <source>
        <strain evidence="3 4">NHPC-3</strain>
    </source>
</reference>
<accession>A0A365YKV3</accession>
<dbReference type="Proteomes" id="UP000252167">
    <property type="component" value="Unassembled WGS sequence"/>
</dbReference>
<name>A0A365YKV3_9MICC</name>
<organism evidence="3 4">
    <name type="scientific">Glutamicibacter soli</name>
    <dbReference type="NCBI Taxonomy" id="453836"/>
    <lineage>
        <taxon>Bacteria</taxon>
        <taxon>Bacillati</taxon>
        <taxon>Actinomycetota</taxon>
        <taxon>Actinomycetes</taxon>
        <taxon>Micrococcales</taxon>
        <taxon>Micrococcaceae</taxon>
        <taxon>Glutamicibacter</taxon>
    </lineage>
</organism>
<feature type="transmembrane region" description="Helical" evidence="2">
    <location>
        <begin position="119"/>
        <end position="139"/>
    </location>
</feature>
<feature type="region of interest" description="Disordered" evidence="1">
    <location>
        <begin position="387"/>
        <end position="407"/>
    </location>
</feature>
<feature type="transmembrane region" description="Helical" evidence="2">
    <location>
        <begin position="212"/>
        <end position="233"/>
    </location>
</feature>
<gene>
    <name evidence="3" type="ORF">C1H84_05540</name>
</gene>
<feature type="transmembrane region" description="Helical" evidence="2">
    <location>
        <begin position="63"/>
        <end position="91"/>
    </location>
</feature>
<evidence type="ECO:0000256" key="2">
    <source>
        <dbReference type="SAM" id="Phobius"/>
    </source>
</evidence>
<keyword evidence="2" id="KW-0472">Membrane</keyword>
<feature type="transmembrane region" description="Helical" evidence="2">
    <location>
        <begin position="170"/>
        <end position="192"/>
    </location>
</feature>
<evidence type="ECO:0000256" key="1">
    <source>
        <dbReference type="SAM" id="MobiDB-lite"/>
    </source>
</evidence>
<keyword evidence="4" id="KW-1185">Reference proteome</keyword>
<keyword evidence="2" id="KW-0812">Transmembrane</keyword>
<sequence>MKHPHQGLDCTLLSPSRDQWTGIPLRLSRPFVGRVAWLILASTTVGIYAGFRRWEDSGPRARVGGYTLLDVLDIAGICLIVAFSAVGWLIYRFNHGLAPLLLGLMAMTQTLESRVEAPFWWLGALFASLWALLDSGFMLRQMLHLRALVRDLSPGTALSLTEDSRYQLRFGAGVNLMLAIAWWLLAAVLWWITLRIFNSMPGPGAADPGRSWWSDFLASAAVLASAMGCYLLLRFALGGVARSLTGVHAWQLPAGPGPVAELSPESDIEAGMIDVGRDTAEARCICLTELLQVFPDDALDIRSSPEVSANNHCPIHGIDALNAMTPEEFRRAASSTWLWDPLSKVPFSCDDPGAIPVVVGFSGAAYTGYYGTATSQGTIEFPETPDRAVERGQGEKSNEPEPAAAPSVGAVDRVDLRPAGISGHAVRYRHARAWFVPET</sequence>
<feature type="compositionally biased region" description="Basic and acidic residues" evidence="1">
    <location>
        <begin position="387"/>
        <end position="399"/>
    </location>
</feature>
<protein>
    <submittedName>
        <fullName evidence="3">Uncharacterized protein</fullName>
    </submittedName>
</protein>
<feature type="transmembrane region" description="Helical" evidence="2">
    <location>
        <begin position="31"/>
        <end position="51"/>
    </location>
</feature>
<keyword evidence="2" id="KW-1133">Transmembrane helix</keyword>
<dbReference type="EMBL" id="POAF01000002">
    <property type="protein sequence ID" value="RBM02890.1"/>
    <property type="molecule type" value="Genomic_DNA"/>
</dbReference>